<reference evidence="9" key="1">
    <citation type="journal article" date="2019" name="Int. J. Syst. Evol. Microbiol.">
        <title>The Global Catalogue of Microorganisms (GCM) 10K type strain sequencing project: providing services to taxonomists for standard genome sequencing and annotation.</title>
        <authorList>
            <consortium name="The Broad Institute Genomics Platform"/>
            <consortium name="The Broad Institute Genome Sequencing Center for Infectious Disease"/>
            <person name="Wu L."/>
            <person name="Ma J."/>
        </authorList>
    </citation>
    <scope>NUCLEOTIDE SEQUENCE [LARGE SCALE GENOMIC DNA]</scope>
    <source>
        <strain evidence="9">JCM 13501</strain>
    </source>
</reference>
<keyword evidence="3 6" id="KW-0812">Transmembrane</keyword>
<evidence type="ECO:0000256" key="3">
    <source>
        <dbReference type="ARBA" id="ARBA00022692"/>
    </source>
</evidence>
<evidence type="ECO:0000313" key="9">
    <source>
        <dbReference type="Proteomes" id="UP000616499"/>
    </source>
</evidence>
<dbReference type="PANTHER" id="PTHR43840">
    <property type="entry name" value="MITOCHONDRIAL METAL TRANSPORTER 1-RELATED"/>
    <property type="match status" value="1"/>
</dbReference>
<dbReference type="InterPro" id="IPR027469">
    <property type="entry name" value="Cation_efflux_TMD_sf"/>
</dbReference>
<evidence type="ECO:0000256" key="6">
    <source>
        <dbReference type="SAM" id="Phobius"/>
    </source>
</evidence>
<dbReference type="SUPFAM" id="SSF161111">
    <property type="entry name" value="Cation efflux protein transmembrane domain-like"/>
    <property type="match status" value="1"/>
</dbReference>
<name>A0ABQ2H4M2_9PSED</name>
<keyword evidence="4 6" id="KW-1133">Transmembrane helix</keyword>
<gene>
    <name evidence="8" type="ORF">GCM10009425_47030</name>
</gene>
<feature type="transmembrane region" description="Helical" evidence="6">
    <location>
        <begin position="131"/>
        <end position="148"/>
    </location>
</feature>
<dbReference type="Gene3D" id="1.20.1510.10">
    <property type="entry name" value="Cation efflux protein transmembrane domain"/>
    <property type="match status" value="1"/>
</dbReference>
<dbReference type="Pfam" id="PF01545">
    <property type="entry name" value="Cation_efflux"/>
    <property type="match status" value="1"/>
</dbReference>
<evidence type="ECO:0000259" key="7">
    <source>
        <dbReference type="Pfam" id="PF01545"/>
    </source>
</evidence>
<feature type="transmembrane region" description="Helical" evidence="6">
    <location>
        <begin position="95"/>
        <end position="119"/>
    </location>
</feature>
<organism evidence="8 9">
    <name type="scientific">Pseudomonas asuensis</name>
    <dbReference type="NCBI Taxonomy" id="1825787"/>
    <lineage>
        <taxon>Bacteria</taxon>
        <taxon>Pseudomonadati</taxon>
        <taxon>Pseudomonadota</taxon>
        <taxon>Gammaproteobacteria</taxon>
        <taxon>Pseudomonadales</taxon>
        <taxon>Pseudomonadaceae</taxon>
        <taxon>Pseudomonas</taxon>
    </lineage>
</organism>
<keyword evidence="9" id="KW-1185">Reference proteome</keyword>
<proteinExistence type="predicted"/>
<feature type="transmembrane region" description="Helical" evidence="6">
    <location>
        <begin position="168"/>
        <end position="188"/>
    </location>
</feature>
<keyword evidence="2" id="KW-0813">Transport</keyword>
<evidence type="ECO:0000256" key="5">
    <source>
        <dbReference type="ARBA" id="ARBA00023136"/>
    </source>
</evidence>
<protein>
    <submittedName>
        <fullName evidence="8">Cation diffusion facilitator transporter</fullName>
    </submittedName>
</protein>
<dbReference type="EMBL" id="BMNW01000021">
    <property type="protein sequence ID" value="GGM30972.1"/>
    <property type="molecule type" value="Genomic_DNA"/>
</dbReference>
<accession>A0ABQ2H4M2</accession>
<comment type="caution">
    <text evidence="8">The sequence shown here is derived from an EMBL/GenBank/DDBJ whole genome shotgun (WGS) entry which is preliminary data.</text>
</comment>
<keyword evidence="5 6" id="KW-0472">Membrane</keyword>
<evidence type="ECO:0000313" key="8">
    <source>
        <dbReference type="EMBL" id="GGM30972.1"/>
    </source>
</evidence>
<dbReference type="Proteomes" id="UP000616499">
    <property type="component" value="Unassembled WGS sequence"/>
</dbReference>
<dbReference type="InterPro" id="IPR050291">
    <property type="entry name" value="CDF_Transporter"/>
</dbReference>
<feature type="domain" description="Cation efflux protein transmembrane" evidence="7">
    <location>
        <begin position="19"/>
        <end position="224"/>
    </location>
</feature>
<dbReference type="InterPro" id="IPR058533">
    <property type="entry name" value="Cation_efflux_TM"/>
</dbReference>
<dbReference type="RefSeq" id="WP_188868578.1">
    <property type="nucleotide sequence ID" value="NZ_BMNW01000021.1"/>
</dbReference>
<feature type="transmembrane region" description="Helical" evidence="6">
    <location>
        <begin position="52"/>
        <end position="74"/>
    </location>
</feature>
<comment type="subcellular location">
    <subcellularLocation>
        <location evidence="1">Membrane</location>
        <topology evidence="1">Multi-pass membrane protein</topology>
    </subcellularLocation>
</comment>
<feature type="transmembrane region" description="Helical" evidence="6">
    <location>
        <begin position="20"/>
        <end position="46"/>
    </location>
</feature>
<sequence>MKHAVSELLNKCTEQEALRLSILATLLVALFGIMFGVLSGSFAIAFEGFYSLMDAGLTTLALMVTSLIASSSATGQKRSRLNQKFTMGFWHLEPMVLGLSATLLCSAAVYALIGAIQSFLGGGKELEFDEAIFYSVVNLAACIGMAFFNLRVNKRLGSEFIALDAKGWLMSAFITAALLVAFSIGWAVQDTPLAWISPYVDPAVLAIICLVIIPMPLSTIRHALTDVFLITPTELQDHVDLIAEQVVTKYGFLSYRSYTAKVGRGRQIELYFIVSKNLPPKRLEEWDRIRDEIGSAIGEESTDRWLTIVFTTDSEWAE</sequence>
<evidence type="ECO:0000256" key="1">
    <source>
        <dbReference type="ARBA" id="ARBA00004141"/>
    </source>
</evidence>
<evidence type="ECO:0000256" key="4">
    <source>
        <dbReference type="ARBA" id="ARBA00022989"/>
    </source>
</evidence>
<evidence type="ECO:0000256" key="2">
    <source>
        <dbReference type="ARBA" id="ARBA00022448"/>
    </source>
</evidence>
<dbReference type="PANTHER" id="PTHR43840:SF15">
    <property type="entry name" value="MITOCHONDRIAL METAL TRANSPORTER 1-RELATED"/>
    <property type="match status" value="1"/>
</dbReference>